<dbReference type="AlphaFoldDB" id="A0A7Y9J3T5"/>
<feature type="domain" description="Methyltransferase" evidence="1">
    <location>
        <begin position="48"/>
        <end position="138"/>
    </location>
</feature>
<dbReference type="Proteomes" id="UP000535890">
    <property type="component" value="Unassembled WGS sequence"/>
</dbReference>
<dbReference type="GO" id="GO:0032259">
    <property type="term" value="P:methylation"/>
    <property type="evidence" value="ECO:0007669"/>
    <property type="project" value="UniProtKB-KW"/>
</dbReference>
<protein>
    <submittedName>
        <fullName evidence="2">SAM-dependent methyltransferase</fullName>
    </submittedName>
</protein>
<dbReference type="GO" id="GO:0008168">
    <property type="term" value="F:methyltransferase activity"/>
    <property type="evidence" value="ECO:0007669"/>
    <property type="project" value="UniProtKB-KW"/>
</dbReference>
<dbReference type="CDD" id="cd02440">
    <property type="entry name" value="AdoMet_MTases"/>
    <property type="match status" value="1"/>
</dbReference>
<dbReference type="RefSeq" id="WP_179792273.1">
    <property type="nucleotide sequence ID" value="NZ_BAABHP010000030.1"/>
</dbReference>
<gene>
    <name evidence="2" type="ORF">BJ983_000417</name>
</gene>
<dbReference type="InterPro" id="IPR041698">
    <property type="entry name" value="Methyltransf_25"/>
</dbReference>
<dbReference type="InterPro" id="IPR029063">
    <property type="entry name" value="SAM-dependent_MTases_sf"/>
</dbReference>
<keyword evidence="2" id="KW-0489">Methyltransferase</keyword>
<evidence type="ECO:0000313" key="3">
    <source>
        <dbReference type="Proteomes" id="UP000535890"/>
    </source>
</evidence>
<sequence>MTTSYAGASAHYLSPRRRDPVKRHWEEPVNHRILARALGFVEGDPVRVVDVGSGTGDGLALLEAITDRPLDYLGLDPDPEMITTAGATHEGRDGVRFLQADVRDDLDLAPDLWLSAGAPWSHLDHHDFRTTLVRLLRAAARRDRPTALVVDTLGRWSMEWPAHWDDERWDYRMSFFQGAGDDPVAAPMSTHTRWTIDAAVLEADVPLAALEFHDRSITVGRHTSTAAFHPGLTDYRGLVNALHDGDTGPDLADLRLDPPSGPAPREVESFFAAFAALWNARLDRATEQEAALGSDPSRRRVLAADLCALEHGAAPGLGVGHSLIALIVVAP</sequence>
<comment type="caution">
    <text evidence="2">The sequence shown here is derived from an EMBL/GenBank/DDBJ whole genome shotgun (WGS) entry which is preliminary data.</text>
</comment>
<dbReference type="Pfam" id="PF13649">
    <property type="entry name" value="Methyltransf_25"/>
    <property type="match status" value="1"/>
</dbReference>
<dbReference type="EMBL" id="JACCBN010000001">
    <property type="protein sequence ID" value="NYD34315.1"/>
    <property type="molecule type" value="Genomic_DNA"/>
</dbReference>
<keyword evidence="3" id="KW-1185">Reference proteome</keyword>
<proteinExistence type="predicted"/>
<evidence type="ECO:0000259" key="1">
    <source>
        <dbReference type="Pfam" id="PF13649"/>
    </source>
</evidence>
<keyword evidence="2" id="KW-0808">Transferase</keyword>
<accession>A0A7Y9J3T5</accession>
<organism evidence="2 3">
    <name type="scientific">Actinomycetospora corticicola</name>
    <dbReference type="NCBI Taxonomy" id="663602"/>
    <lineage>
        <taxon>Bacteria</taxon>
        <taxon>Bacillati</taxon>
        <taxon>Actinomycetota</taxon>
        <taxon>Actinomycetes</taxon>
        <taxon>Pseudonocardiales</taxon>
        <taxon>Pseudonocardiaceae</taxon>
        <taxon>Actinomycetospora</taxon>
    </lineage>
</organism>
<dbReference type="SUPFAM" id="SSF53335">
    <property type="entry name" value="S-adenosyl-L-methionine-dependent methyltransferases"/>
    <property type="match status" value="1"/>
</dbReference>
<name>A0A7Y9J3T5_9PSEU</name>
<evidence type="ECO:0000313" key="2">
    <source>
        <dbReference type="EMBL" id="NYD34315.1"/>
    </source>
</evidence>
<reference evidence="2 3" key="1">
    <citation type="submission" date="2020-07" db="EMBL/GenBank/DDBJ databases">
        <title>Sequencing the genomes of 1000 actinobacteria strains.</title>
        <authorList>
            <person name="Klenk H.-P."/>
        </authorList>
    </citation>
    <scope>NUCLEOTIDE SEQUENCE [LARGE SCALE GENOMIC DNA]</scope>
    <source>
        <strain evidence="2 3">DSM 45772</strain>
    </source>
</reference>
<dbReference type="Gene3D" id="3.40.50.150">
    <property type="entry name" value="Vaccinia Virus protein VP39"/>
    <property type="match status" value="1"/>
</dbReference>